<dbReference type="AlphaFoldDB" id="A0A8S1H5T6"/>
<organism evidence="2 3">
    <name type="scientific">Caenorhabditis auriculariae</name>
    <dbReference type="NCBI Taxonomy" id="2777116"/>
    <lineage>
        <taxon>Eukaryota</taxon>
        <taxon>Metazoa</taxon>
        <taxon>Ecdysozoa</taxon>
        <taxon>Nematoda</taxon>
        <taxon>Chromadorea</taxon>
        <taxon>Rhabditida</taxon>
        <taxon>Rhabditina</taxon>
        <taxon>Rhabditomorpha</taxon>
        <taxon>Rhabditoidea</taxon>
        <taxon>Rhabditidae</taxon>
        <taxon>Peloderinae</taxon>
        <taxon>Caenorhabditis</taxon>
    </lineage>
</organism>
<name>A0A8S1H5T6_9PELO</name>
<gene>
    <name evidence="2" type="ORF">CAUJ_LOCUS6640</name>
</gene>
<comment type="caution">
    <text evidence="2">The sequence shown here is derived from an EMBL/GenBank/DDBJ whole genome shotgun (WGS) entry which is preliminary data.</text>
</comment>
<dbReference type="EMBL" id="CAJGYM010000017">
    <property type="protein sequence ID" value="CAD6190721.1"/>
    <property type="molecule type" value="Genomic_DNA"/>
</dbReference>
<keyword evidence="3" id="KW-1185">Reference proteome</keyword>
<feature type="compositionally biased region" description="Acidic residues" evidence="1">
    <location>
        <begin position="336"/>
        <end position="375"/>
    </location>
</feature>
<evidence type="ECO:0000313" key="3">
    <source>
        <dbReference type="Proteomes" id="UP000835052"/>
    </source>
</evidence>
<accession>A0A8S1H5T6</accession>
<protein>
    <submittedName>
        <fullName evidence="2">Uncharacterized protein</fullName>
    </submittedName>
</protein>
<dbReference type="Proteomes" id="UP000835052">
    <property type="component" value="Unassembled WGS sequence"/>
</dbReference>
<feature type="region of interest" description="Disordered" evidence="1">
    <location>
        <begin position="331"/>
        <end position="384"/>
    </location>
</feature>
<proteinExistence type="predicted"/>
<evidence type="ECO:0000256" key="1">
    <source>
        <dbReference type="SAM" id="MobiDB-lite"/>
    </source>
</evidence>
<evidence type="ECO:0000313" key="2">
    <source>
        <dbReference type="EMBL" id="CAD6190721.1"/>
    </source>
</evidence>
<sequence length="384" mass="45195">MHTMSWEERTVARAKPIVDPKAEKGRERPSQLQEILQKIDYLDLTTEEEFEADVKKITANLDLSALSYEIMKIAQDSVDSRLSALFALVISQIKNLKDEVAELRKELQEGGGPRNRKVPRVQTTDMCFYFIDRDKIAHDVTAPSEENDGTRPISMIVAFDRVSRHRDFTESKTMTNQIRLVFIHLLRQYYAPGKEVDSWRTFSGCTYDYIWRTLTAAIRVKPEFEHMNLATLKTDDWNEIMQKIMTKLLMMGRPGGRAVIRQAKWRPLTEMEYKYDMGYMLHQCQVTLPEWLQPPPEETTPIFKRVYRGIPSMSLHQRQQRLSQQLTPFHLKREVGDEEEQEQVYEDGEEGEEEQEQDEELEDEHEEEQDEEEEGYEKTVEDDF</sequence>
<reference evidence="2" key="1">
    <citation type="submission" date="2020-10" db="EMBL/GenBank/DDBJ databases">
        <authorList>
            <person name="Kikuchi T."/>
        </authorList>
    </citation>
    <scope>NUCLEOTIDE SEQUENCE</scope>
    <source>
        <strain evidence="2">NKZ352</strain>
    </source>
</reference>